<evidence type="ECO:0000313" key="3">
    <source>
        <dbReference type="Proteomes" id="UP000241764"/>
    </source>
</evidence>
<accession>A0A2P7BIU0</accession>
<reference evidence="3" key="1">
    <citation type="submission" date="2017-11" db="EMBL/GenBank/DDBJ databases">
        <authorList>
            <person name="Kuznetsova I."/>
            <person name="Sazanova A."/>
            <person name="Chirak E."/>
            <person name="Safronova V."/>
            <person name="Willems A."/>
        </authorList>
    </citation>
    <scope>NUCLEOTIDE SEQUENCE [LARGE SCALE GENOMIC DNA]</scope>
    <source>
        <strain evidence="3">CCBAU 03422</strain>
    </source>
</reference>
<protein>
    <recommendedName>
        <fullName evidence="4">Cysteine rich repeat-containing protein</fullName>
    </recommendedName>
</protein>
<keyword evidence="3" id="KW-1185">Reference proteome</keyword>
<organism evidence="2 3">
    <name type="scientific">Phyllobacterium sophorae</name>
    <dbReference type="NCBI Taxonomy" id="1520277"/>
    <lineage>
        <taxon>Bacteria</taxon>
        <taxon>Pseudomonadati</taxon>
        <taxon>Pseudomonadota</taxon>
        <taxon>Alphaproteobacteria</taxon>
        <taxon>Hyphomicrobiales</taxon>
        <taxon>Phyllobacteriaceae</taxon>
        <taxon>Phyllobacterium</taxon>
    </lineage>
</organism>
<dbReference type="PROSITE" id="PS51257">
    <property type="entry name" value="PROKAR_LIPOPROTEIN"/>
    <property type="match status" value="1"/>
</dbReference>
<sequence length="184" mass="18716">MNRSQRENTQLNTAIANRNRRWVSGMALPVWLAACVFAGAAAAQQPTQAQQNAIKSACRSDFMAQCSGVQPGGQAALSCLQQHSSSLSAGCQQAIGALGGGKTAPAATTGKASSATAPAAAAPATPAPTFTPREEMAIARQECGPDFRSLCSSVALGGGRGIACLRKNMARLSPGCQKVLTAGR</sequence>
<evidence type="ECO:0000313" key="2">
    <source>
        <dbReference type="EMBL" id="PSH66376.1"/>
    </source>
</evidence>
<name>A0A2P7BIU0_9HYPH</name>
<dbReference type="AlphaFoldDB" id="A0A2P7BIU0"/>
<dbReference type="Proteomes" id="UP000241764">
    <property type="component" value="Unassembled WGS sequence"/>
</dbReference>
<dbReference type="EMBL" id="PGGM01000002">
    <property type="protein sequence ID" value="PSH66376.1"/>
    <property type="molecule type" value="Genomic_DNA"/>
</dbReference>
<evidence type="ECO:0000256" key="1">
    <source>
        <dbReference type="SAM" id="MobiDB-lite"/>
    </source>
</evidence>
<proteinExistence type="predicted"/>
<dbReference type="OrthoDB" id="7997566at2"/>
<feature type="compositionally biased region" description="Low complexity" evidence="1">
    <location>
        <begin position="103"/>
        <end position="128"/>
    </location>
</feature>
<evidence type="ECO:0008006" key="4">
    <source>
        <dbReference type="Google" id="ProtNLM"/>
    </source>
</evidence>
<gene>
    <name evidence="2" type="ORF">CU103_07415</name>
</gene>
<comment type="caution">
    <text evidence="2">The sequence shown here is derived from an EMBL/GenBank/DDBJ whole genome shotgun (WGS) entry which is preliminary data.</text>
</comment>
<feature type="region of interest" description="Disordered" evidence="1">
    <location>
        <begin position="102"/>
        <end position="129"/>
    </location>
</feature>